<dbReference type="RefSeq" id="XP_060411236.1">
    <property type="nucleotide sequence ID" value="XM_060558482.1"/>
</dbReference>
<protein>
    <submittedName>
        <fullName evidence="2">Uncharacterized protein</fullName>
    </submittedName>
</protein>
<gene>
    <name evidence="2" type="ORF">LY79DRAFT_562532</name>
</gene>
<sequence length="64" mass="6924">MTKSTRQPSQKRPQAPATRRKQHPAPSPRRSAGSHPAPARAAWTICRWAGRGAAAPRTTASRTP</sequence>
<feature type="compositionally biased region" description="Polar residues" evidence="1">
    <location>
        <begin position="1"/>
        <end position="12"/>
    </location>
</feature>
<dbReference type="Proteomes" id="UP001230504">
    <property type="component" value="Unassembled WGS sequence"/>
</dbReference>
<organism evidence="2 3">
    <name type="scientific">Colletotrichum navitas</name>
    <dbReference type="NCBI Taxonomy" id="681940"/>
    <lineage>
        <taxon>Eukaryota</taxon>
        <taxon>Fungi</taxon>
        <taxon>Dikarya</taxon>
        <taxon>Ascomycota</taxon>
        <taxon>Pezizomycotina</taxon>
        <taxon>Sordariomycetes</taxon>
        <taxon>Hypocreomycetidae</taxon>
        <taxon>Glomerellales</taxon>
        <taxon>Glomerellaceae</taxon>
        <taxon>Colletotrichum</taxon>
        <taxon>Colletotrichum graminicola species complex</taxon>
    </lineage>
</organism>
<evidence type="ECO:0000313" key="3">
    <source>
        <dbReference type="Proteomes" id="UP001230504"/>
    </source>
</evidence>
<dbReference type="EMBL" id="JAHLJV010000058">
    <property type="protein sequence ID" value="KAK1580177.1"/>
    <property type="molecule type" value="Genomic_DNA"/>
</dbReference>
<dbReference type="AlphaFoldDB" id="A0AAD8V1W7"/>
<name>A0AAD8V1W7_9PEZI</name>
<evidence type="ECO:0000313" key="2">
    <source>
        <dbReference type="EMBL" id="KAK1580177.1"/>
    </source>
</evidence>
<evidence type="ECO:0000256" key="1">
    <source>
        <dbReference type="SAM" id="MobiDB-lite"/>
    </source>
</evidence>
<dbReference type="GeneID" id="85442722"/>
<comment type="caution">
    <text evidence="2">The sequence shown here is derived from an EMBL/GenBank/DDBJ whole genome shotgun (WGS) entry which is preliminary data.</text>
</comment>
<reference evidence="2" key="1">
    <citation type="submission" date="2021-06" db="EMBL/GenBank/DDBJ databases">
        <title>Comparative genomics, transcriptomics and evolutionary studies reveal genomic signatures of adaptation to plant cell wall in hemibiotrophic fungi.</title>
        <authorList>
            <consortium name="DOE Joint Genome Institute"/>
            <person name="Baroncelli R."/>
            <person name="Diaz J.F."/>
            <person name="Benocci T."/>
            <person name="Peng M."/>
            <person name="Battaglia E."/>
            <person name="Haridas S."/>
            <person name="Andreopoulos W."/>
            <person name="Labutti K."/>
            <person name="Pangilinan J."/>
            <person name="Floch G.L."/>
            <person name="Makela M.R."/>
            <person name="Henrissat B."/>
            <person name="Grigoriev I.V."/>
            <person name="Crouch J.A."/>
            <person name="De Vries R.P."/>
            <person name="Sukno S.A."/>
            <person name="Thon M.R."/>
        </authorList>
    </citation>
    <scope>NUCLEOTIDE SEQUENCE</scope>
    <source>
        <strain evidence="2">CBS 125086</strain>
    </source>
</reference>
<proteinExistence type="predicted"/>
<keyword evidence="3" id="KW-1185">Reference proteome</keyword>
<accession>A0AAD8V1W7</accession>
<feature type="region of interest" description="Disordered" evidence="1">
    <location>
        <begin position="1"/>
        <end position="43"/>
    </location>
</feature>